<evidence type="ECO:0000256" key="1">
    <source>
        <dbReference type="SAM" id="Phobius"/>
    </source>
</evidence>
<reference evidence="2" key="1">
    <citation type="submission" date="2021-01" db="EMBL/GenBank/DDBJ databases">
        <title>Whole genome shotgun sequence of Virgisporangium aurantiacum NBRC 16421.</title>
        <authorList>
            <person name="Komaki H."/>
            <person name="Tamura T."/>
        </authorList>
    </citation>
    <scope>NUCLEOTIDE SEQUENCE</scope>
    <source>
        <strain evidence="2">NBRC 16421</strain>
    </source>
</reference>
<feature type="transmembrane region" description="Helical" evidence="1">
    <location>
        <begin position="97"/>
        <end position="117"/>
    </location>
</feature>
<sequence length="195" mass="19775">MSTRTIGRVIGMLFLSAFVLYGGGAALAGSASTVEAGAVLMVANCVAVATIGVLALRMLGTDAVPYLVGRVGEALLLAVGVVFVLLRAPVTDAAVDYSYQVAMLSLGIGSIPFCVALRRGGLVPYWLAMWGLVGYAVLALGAVAEILGYAVGVALSVPGGLFELTFGALLLVRGLPLRPGRGSRRPEPAGIASVA</sequence>
<dbReference type="RefSeq" id="WP_203992346.1">
    <property type="nucleotide sequence ID" value="NZ_BOPG01000019.1"/>
</dbReference>
<evidence type="ECO:0000313" key="2">
    <source>
        <dbReference type="EMBL" id="GIJ55471.1"/>
    </source>
</evidence>
<evidence type="ECO:0000313" key="3">
    <source>
        <dbReference type="Proteomes" id="UP000612585"/>
    </source>
</evidence>
<dbReference type="AlphaFoldDB" id="A0A8J3Z100"/>
<dbReference type="Proteomes" id="UP000612585">
    <property type="component" value="Unassembled WGS sequence"/>
</dbReference>
<feature type="transmembrane region" description="Helical" evidence="1">
    <location>
        <begin position="63"/>
        <end position="85"/>
    </location>
</feature>
<feature type="transmembrane region" description="Helical" evidence="1">
    <location>
        <begin position="38"/>
        <end position="56"/>
    </location>
</feature>
<keyword evidence="3" id="KW-1185">Reference proteome</keyword>
<feature type="transmembrane region" description="Helical" evidence="1">
    <location>
        <begin position="124"/>
        <end position="143"/>
    </location>
</feature>
<accession>A0A8J3Z100</accession>
<feature type="transmembrane region" description="Helical" evidence="1">
    <location>
        <begin position="149"/>
        <end position="172"/>
    </location>
</feature>
<evidence type="ECO:0008006" key="4">
    <source>
        <dbReference type="Google" id="ProtNLM"/>
    </source>
</evidence>
<keyword evidence="1" id="KW-0812">Transmembrane</keyword>
<keyword evidence="1" id="KW-0472">Membrane</keyword>
<dbReference type="EMBL" id="BOPG01000019">
    <property type="protein sequence ID" value="GIJ55471.1"/>
    <property type="molecule type" value="Genomic_DNA"/>
</dbReference>
<proteinExistence type="predicted"/>
<gene>
    <name evidence="2" type="ORF">Vau01_029870</name>
</gene>
<name>A0A8J3Z100_9ACTN</name>
<organism evidence="2 3">
    <name type="scientific">Virgisporangium aurantiacum</name>
    <dbReference type="NCBI Taxonomy" id="175570"/>
    <lineage>
        <taxon>Bacteria</taxon>
        <taxon>Bacillati</taxon>
        <taxon>Actinomycetota</taxon>
        <taxon>Actinomycetes</taxon>
        <taxon>Micromonosporales</taxon>
        <taxon>Micromonosporaceae</taxon>
        <taxon>Virgisporangium</taxon>
    </lineage>
</organism>
<keyword evidence="1" id="KW-1133">Transmembrane helix</keyword>
<comment type="caution">
    <text evidence="2">The sequence shown here is derived from an EMBL/GenBank/DDBJ whole genome shotgun (WGS) entry which is preliminary data.</text>
</comment>
<protein>
    <recommendedName>
        <fullName evidence="4">DUF4386 domain-containing protein</fullName>
    </recommendedName>
</protein>